<keyword evidence="13" id="KW-1185">Reference proteome</keyword>
<proteinExistence type="inferred from homology"/>
<dbReference type="InterPro" id="IPR003439">
    <property type="entry name" value="ABC_transporter-like_ATP-bd"/>
</dbReference>
<dbReference type="CDD" id="cd03250">
    <property type="entry name" value="ABCC_MRP_domain1"/>
    <property type="match status" value="1"/>
</dbReference>
<dbReference type="GO" id="GO:0140359">
    <property type="term" value="F:ABC-type transporter activity"/>
    <property type="evidence" value="ECO:0007669"/>
    <property type="project" value="InterPro"/>
</dbReference>
<keyword evidence="3" id="KW-0813">Transport</keyword>
<feature type="transmembrane region" description="Helical" evidence="9">
    <location>
        <begin position="503"/>
        <end position="528"/>
    </location>
</feature>
<dbReference type="SUPFAM" id="SSF90123">
    <property type="entry name" value="ABC transporter transmembrane region"/>
    <property type="match status" value="2"/>
</dbReference>
<reference evidence="12 13" key="1">
    <citation type="journal article" date="2018" name="Science">
        <title>The opium poppy genome and morphinan production.</title>
        <authorList>
            <person name="Guo L."/>
            <person name="Winzer T."/>
            <person name="Yang X."/>
            <person name="Li Y."/>
            <person name="Ning Z."/>
            <person name="He Z."/>
            <person name="Teodor R."/>
            <person name="Lu Y."/>
            <person name="Bowser T.A."/>
            <person name="Graham I.A."/>
            <person name="Ye K."/>
        </authorList>
    </citation>
    <scope>NUCLEOTIDE SEQUENCE [LARGE SCALE GENOMIC DNA]</scope>
    <source>
        <strain evidence="13">cv. HN1</strain>
        <tissue evidence="12">Leaves</tissue>
    </source>
</reference>
<feature type="domain" description="ABC transmembrane type-1" evidence="11">
    <location>
        <begin position="467"/>
        <end position="562"/>
    </location>
</feature>
<evidence type="ECO:0000256" key="6">
    <source>
        <dbReference type="ARBA" id="ARBA00022840"/>
    </source>
</evidence>
<feature type="transmembrane region" description="Helical" evidence="9">
    <location>
        <begin position="463"/>
        <end position="483"/>
    </location>
</feature>
<keyword evidence="7 9" id="KW-1133">Transmembrane helix</keyword>
<dbReference type="AlphaFoldDB" id="A0A4Y7IJY3"/>
<evidence type="ECO:0000313" key="12">
    <source>
        <dbReference type="EMBL" id="RZC48032.1"/>
    </source>
</evidence>
<gene>
    <name evidence="12" type="ORF">C5167_040975</name>
</gene>
<dbReference type="EMBL" id="CM010715">
    <property type="protein sequence ID" value="RZC48032.1"/>
    <property type="molecule type" value="Genomic_DNA"/>
</dbReference>
<evidence type="ECO:0000313" key="13">
    <source>
        <dbReference type="Proteomes" id="UP000316621"/>
    </source>
</evidence>
<sequence length="988" mass="110086">MSKIELEFPLLETLIPPKSTSARNLSMILRQSGAFTKRLIFNLELLIGFQVRSLLSAAIYRKQLRLSNAAKAKRSAVGLASLAAVGVIVLSVLCNTPLAMLQHKFHSKLVLAQDERLKAVSESTVNMKVLKLYAWEMNFKSVIERLRKQEIKLLKDVQLLRGCNLCLSYISPILASSVTLVACYFTGIPLNARNVFTFLATLGIVHEPVGLCPEIIEMVIHAKVAFRRIIQFLEAGEIECENIRQMDFAEQHEHAIIIGSGNLSWEENPSLATLRSINLEVKVGEKVAICGEVQVYGKIAYVSQVAWIQSGSIQDNILFGCSMDEQIYQETIEMCSLVQDLKMLPFGDLTEIGERGINLSGGQKQRIQLARALYQDADIYFLDDPFSAVDAHTAISIFNDYVIGALSGKTVLLVTHQVDFLPAFDSILVKESVEHQLVRQEERETGDIGLKPYFKYLNQKRSFFYFSVAVLCQTIFFGCLILQNYWLAANVQNLRISKLRLILVYTLIGCSSMFFVVLRALSAVALGLKSSMSIFDQLLNSLFHAPLAFYESTPLGRILSRVPIQVSSDLNVVDVDLPGSIRYFSASIKEIVRINGTTKSILASHLGESITGSMTIRAYEMEHRFFADNLSFIDKNVSTSFHIYSASEWLNQRLEILCITILCSTALLLVLLPTKTFGPGFVGMVLAYGLSLNHLLFSTVQLNCTLENDIISVERLNQYMRIPGEAPKVIYGNRPVPGWPAVGRVEIHDLEIRYRTNTPIVLKGISCIFGGGHKIGIVGRTGSGKSTLIGALFRLVEPVGGKIVIDGVDISTIGLYDLRSRLGIIPQDPTLFIGTVRYNLDPLSQHTDQEIWEVLGKCQLRDSVQDKQGGLDSLVQQDGVNWSMGQRQLFCLGRALLRRSQILVLDEATASIDNATDFILQKTIRSEFASCTVITVAHRIPTVMDSTMILAISDGKIIEYDEPMKLMKEEGSLFAQLVKEYWSHIHST</sequence>
<dbReference type="PANTHER" id="PTHR24223:SF369">
    <property type="entry name" value="ABC TRANSPORTER C FAMILY MEMBER 10"/>
    <property type="match status" value="1"/>
</dbReference>
<dbReference type="InterPro" id="IPR017871">
    <property type="entry name" value="ABC_transporter-like_CS"/>
</dbReference>
<dbReference type="FunFam" id="3.40.50.300:FF:000169">
    <property type="entry name" value="ABC transporter C family member 3"/>
    <property type="match status" value="1"/>
</dbReference>
<dbReference type="PROSITE" id="PS00211">
    <property type="entry name" value="ABC_TRANSPORTER_1"/>
    <property type="match status" value="1"/>
</dbReference>
<evidence type="ECO:0000256" key="8">
    <source>
        <dbReference type="ARBA" id="ARBA00023136"/>
    </source>
</evidence>
<dbReference type="GO" id="GO:0005524">
    <property type="term" value="F:ATP binding"/>
    <property type="evidence" value="ECO:0007669"/>
    <property type="project" value="UniProtKB-KW"/>
</dbReference>
<evidence type="ECO:0000256" key="7">
    <source>
        <dbReference type="ARBA" id="ARBA00022989"/>
    </source>
</evidence>
<dbReference type="PROSITE" id="PS50929">
    <property type="entry name" value="ABC_TM1F"/>
    <property type="match status" value="3"/>
</dbReference>
<dbReference type="Gene3D" id="1.20.1560.10">
    <property type="entry name" value="ABC transporter type 1, transmembrane domain"/>
    <property type="match status" value="3"/>
</dbReference>
<evidence type="ECO:0000256" key="9">
    <source>
        <dbReference type="SAM" id="Phobius"/>
    </source>
</evidence>
<dbReference type="InterPro" id="IPR044726">
    <property type="entry name" value="ABCC_6TM_D2"/>
</dbReference>
<protein>
    <recommendedName>
        <fullName evidence="14">ABC transporter domain-containing protein</fullName>
    </recommendedName>
</protein>
<dbReference type="GO" id="GO:0016887">
    <property type="term" value="F:ATP hydrolysis activity"/>
    <property type="evidence" value="ECO:0007669"/>
    <property type="project" value="InterPro"/>
</dbReference>
<dbReference type="CDD" id="cd03244">
    <property type="entry name" value="ABCC_MRP_domain2"/>
    <property type="match status" value="1"/>
</dbReference>
<dbReference type="GO" id="GO:0016020">
    <property type="term" value="C:membrane"/>
    <property type="evidence" value="ECO:0007669"/>
    <property type="project" value="UniProtKB-SubCell"/>
</dbReference>
<keyword evidence="4 9" id="KW-0812">Transmembrane</keyword>
<evidence type="ECO:0000259" key="10">
    <source>
        <dbReference type="PROSITE" id="PS50893"/>
    </source>
</evidence>
<organism evidence="12 13">
    <name type="scientific">Papaver somniferum</name>
    <name type="common">Opium poppy</name>
    <dbReference type="NCBI Taxonomy" id="3469"/>
    <lineage>
        <taxon>Eukaryota</taxon>
        <taxon>Viridiplantae</taxon>
        <taxon>Streptophyta</taxon>
        <taxon>Embryophyta</taxon>
        <taxon>Tracheophyta</taxon>
        <taxon>Spermatophyta</taxon>
        <taxon>Magnoliopsida</taxon>
        <taxon>Ranunculales</taxon>
        <taxon>Papaveraceae</taxon>
        <taxon>Papaveroideae</taxon>
        <taxon>Papaver</taxon>
    </lineage>
</organism>
<name>A0A4Y7IJY3_PAPSO</name>
<feature type="domain" description="ABC transmembrane type-1" evidence="11">
    <location>
        <begin position="581"/>
        <end position="708"/>
    </location>
</feature>
<dbReference type="InterPro" id="IPR011527">
    <property type="entry name" value="ABC1_TM_dom"/>
</dbReference>
<dbReference type="Gene3D" id="3.40.50.300">
    <property type="entry name" value="P-loop containing nucleotide triphosphate hydrolases"/>
    <property type="match status" value="2"/>
</dbReference>
<dbReference type="CDD" id="cd18580">
    <property type="entry name" value="ABC_6TM_ABCC_D2"/>
    <property type="match status" value="1"/>
</dbReference>
<keyword evidence="5" id="KW-0547">Nucleotide-binding</keyword>
<feature type="transmembrane region" description="Helical" evidence="9">
    <location>
        <begin position="80"/>
        <end position="101"/>
    </location>
</feature>
<keyword evidence="8 9" id="KW-0472">Membrane</keyword>
<dbReference type="Pfam" id="PF00664">
    <property type="entry name" value="ABC_membrane"/>
    <property type="match status" value="2"/>
</dbReference>
<dbReference type="OMA" id="WPQNGIV"/>
<dbReference type="InterPro" id="IPR050173">
    <property type="entry name" value="ABC_transporter_C-like"/>
</dbReference>
<dbReference type="InterPro" id="IPR027417">
    <property type="entry name" value="P-loop_NTPase"/>
</dbReference>
<feature type="transmembrane region" description="Helical" evidence="9">
    <location>
        <begin position="39"/>
        <end position="60"/>
    </location>
</feature>
<comment type="similarity">
    <text evidence="2">Belongs to the ABC transporter superfamily. ABCC family. Conjugate transporter (TC 3.A.1.208) subfamily.</text>
</comment>
<dbReference type="InterPro" id="IPR036640">
    <property type="entry name" value="ABC1_TM_sf"/>
</dbReference>
<accession>A0A4Y7IJY3</accession>
<evidence type="ECO:0000259" key="11">
    <source>
        <dbReference type="PROSITE" id="PS50929"/>
    </source>
</evidence>
<dbReference type="Proteomes" id="UP000316621">
    <property type="component" value="Chromosome 1"/>
</dbReference>
<keyword evidence="6" id="KW-0067">ATP-binding</keyword>
<feature type="domain" description="ABC transporter" evidence="10">
    <location>
        <begin position="747"/>
        <end position="979"/>
    </location>
</feature>
<dbReference type="InterPro" id="IPR003593">
    <property type="entry name" value="AAA+_ATPase"/>
</dbReference>
<dbReference type="PANTHER" id="PTHR24223">
    <property type="entry name" value="ATP-BINDING CASSETTE SUB-FAMILY C"/>
    <property type="match status" value="1"/>
</dbReference>
<feature type="domain" description="ABC transporter" evidence="10">
    <location>
        <begin position="230"/>
        <end position="457"/>
    </location>
</feature>
<evidence type="ECO:0000256" key="3">
    <source>
        <dbReference type="ARBA" id="ARBA00022448"/>
    </source>
</evidence>
<dbReference type="PROSITE" id="PS50893">
    <property type="entry name" value="ABC_TRANSPORTER_2"/>
    <property type="match status" value="2"/>
</dbReference>
<feature type="domain" description="ABC transmembrane type-1" evidence="11">
    <location>
        <begin position="78"/>
        <end position="221"/>
    </location>
</feature>
<comment type="subcellular location">
    <subcellularLocation>
        <location evidence="1">Membrane</location>
        <topology evidence="1">Multi-pass membrane protein</topology>
    </subcellularLocation>
</comment>
<evidence type="ECO:0008006" key="14">
    <source>
        <dbReference type="Google" id="ProtNLM"/>
    </source>
</evidence>
<dbReference type="Gramene" id="RZC48032">
    <property type="protein sequence ID" value="RZC48032"/>
    <property type="gene ID" value="C5167_040975"/>
</dbReference>
<dbReference type="Pfam" id="PF00005">
    <property type="entry name" value="ABC_tran"/>
    <property type="match status" value="2"/>
</dbReference>
<evidence type="ECO:0000256" key="5">
    <source>
        <dbReference type="ARBA" id="ARBA00022741"/>
    </source>
</evidence>
<evidence type="ECO:0000256" key="2">
    <source>
        <dbReference type="ARBA" id="ARBA00009726"/>
    </source>
</evidence>
<dbReference type="SMART" id="SM00382">
    <property type="entry name" value="AAA"/>
    <property type="match status" value="2"/>
</dbReference>
<evidence type="ECO:0000256" key="1">
    <source>
        <dbReference type="ARBA" id="ARBA00004141"/>
    </source>
</evidence>
<evidence type="ECO:0000256" key="4">
    <source>
        <dbReference type="ARBA" id="ARBA00022692"/>
    </source>
</evidence>
<dbReference type="SUPFAM" id="SSF52540">
    <property type="entry name" value="P-loop containing nucleoside triphosphate hydrolases"/>
    <property type="match status" value="2"/>
</dbReference>